<reference evidence="9 10" key="1">
    <citation type="submission" date="2017-09" db="EMBL/GenBank/DDBJ databases">
        <title>The draft genome sequences of Marinobacter sp. PWS21.</title>
        <authorList>
            <person name="Cao J."/>
        </authorList>
    </citation>
    <scope>NUCLEOTIDE SEQUENCE [LARGE SCALE GENOMIC DNA]</scope>
    <source>
        <strain evidence="9 10">PWS21</strain>
    </source>
</reference>
<dbReference type="EMBL" id="NTFH01000020">
    <property type="protein sequence ID" value="PHQ13583.1"/>
    <property type="molecule type" value="Genomic_DNA"/>
</dbReference>
<dbReference type="GO" id="GO:0017004">
    <property type="term" value="P:cytochrome complex assembly"/>
    <property type="evidence" value="ECO:0007669"/>
    <property type="project" value="UniProtKB-KW"/>
</dbReference>
<organism evidence="9 10">
    <name type="scientific">Marinobacter profundi</name>
    <dbReference type="NCBI Taxonomy" id="2666256"/>
    <lineage>
        <taxon>Bacteria</taxon>
        <taxon>Pseudomonadati</taxon>
        <taxon>Pseudomonadota</taxon>
        <taxon>Gammaproteobacteria</taxon>
        <taxon>Pseudomonadales</taxon>
        <taxon>Marinobacteraceae</taxon>
        <taxon>Marinobacter</taxon>
    </lineage>
</organism>
<dbReference type="Proteomes" id="UP000231409">
    <property type="component" value="Unassembled WGS sequence"/>
</dbReference>
<evidence type="ECO:0000313" key="9">
    <source>
        <dbReference type="EMBL" id="PHQ13583.1"/>
    </source>
</evidence>
<feature type="transmembrane region" description="Helical" evidence="7">
    <location>
        <begin position="128"/>
        <end position="153"/>
    </location>
</feature>
<comment type="subcellular location">
    <subcellularLocation>
        <location evidence="1">Membrane</location>
        <topology evidence="1">Multi-pass membrane protein</topology>
    </subcellularLocation>
</comment>
<dbReference type="RefSeq" id="WP_099616043.1">
    <property type="nucleotide sequence ID" value="NZ_KZ319380.1"/>
</dbReference>
<keyword evidence="4" id="KW-0201">Cytochrome c-type biogenesis</keyword>
<keyword evidence="6 7" id="KW-0472">Membrane</keyword>
<feature type="transmembrane region" description="Helical" evidence="7">
    <location>
        <begin position="6"/>
        <end position="29"/>
    </location>
</feature>
<protein>
    <submittedName>
        <fullName evidence="9">Cytochrome C biogenesis protein</fullName>
    </submittedName>
</protein>
<evidence type="ECO:0000256" key="7">
    <source>
        <dbReference type="SAM" id="Phobius"/>
    </source>
</evidence>
<feature type="transmembrane region" description="Helical" evidence="7">
    <location>
        <begin position="205"/>
        <end position="230"/>
    </location>
</feature>
<gene>
    <name evidence="9" type="ORF">CLH61_17680</name>
</gene>
<evidence type="ECO:0000256" key="1">
    <source>
        <dbReference type="ARBA" id="ARBA00004141"/>
    </source>
</evidence>
<comment type="caution">
    <text evidence="9">The sequence shown here is derived from an EMBL/GenBank/DDBJ whole genome shotgun (WGS) entry which is preliminary data.</text>
</comment>
<name>A0A2G1UGG8_9GAMM</name>
<dbReference type="Pfam" id="PF02683">
    <property type="entry name" value="DsbD_TM"/>
    <property type="match status" value="1"/>
</dbReference>
<sequence>MPDLATWGIAAAFAGGLVSFFSPCTLPLVPGYLSVVTGGALTEASNRLKAFWLSLCFVMGFSLVFVALGASASVLGQWLMAYREEANLVAGVLIVLMGLFMLGWWSMPALQRDWRIGQSLEGGRPTAAFLLGIAFAIGWTPCIGPILGAILALSSTHANAEVGMLYLAAYSLGLALPFLGTALFIEHFRQRVRWLSRWSRLLRALAGLVLVVMGVMVLTGQMTLFASWMLSTFPVLGRLG</sequence>
<evidence type="ECO:0000256" key="2">
    <source>
        <dbReference type="ARBA" id="ARBA00006143"/>
    </source>
</evidence>
<feature type="transmembrane region" description="Helical" evidence="7">
    <location>
        <begin position="165"/>
        <end position="185"/>
    </location>
</feature>
<dbReference type="GO" id="GO:0016020">
    <property type="term" value="C:membrane"/>
    <property type="evidence" value="ECO:0007669"/>
    <property type="project" value="UniProtKB-SubCell"/>
</dbReference>
<feature type="transmembrane region" description="Helical" evidence="7">
    <location>
        <begin position="50"/>
        <end position="76"/>
    </location>
</feature>
<dbReference type="PANTHER" id="PTHR31272">
    <property type="entry name" value="CYTOCHROME C-TYPE BIOGENESIS PROTEIN HI_1454-RELATED"/>
    <property type="match status" value="1"/>
</dbReference>
<keyword evidence="3 7" id="KW-0812">Transmembrane</keyword>
<keyword evidence="10" id="KW-1185">Reference proteome</keyword>
<comment type="similarity">
    <text evidence="2">Belongs to the DsbD family.</text>
</comment>
<feature type="transmembrane region" description="Helical" evidence="7">
    <location>
        <begin position="88"/>
        <end position="107"/>
    </location>
</feature>
<dbReference type="InterPro" id="IPR003834">
    <property type="entry name" value="Cyt_c_assmbl_TM_dom"/>
</dbReference>
<feature type="domain" description="Cytochrome C biogenesis protein transmembrane" evidence="8">
    <location>
        <begin position="9"/>
        <end position="218"/>
    </location>
</feature>
<evidence type="ECO:0000256" key="5">
    <source>
        <dbReference type="ARBA" id="ARBA00022989"/>
    </source>
</evidence>
<dbReference type="AlphaFoldDB" id="A0A2G1UGG8"/>
<dbReference type="InterPro" id="IPR051790">
    <property type="entry name" value="Cytochrome_c-biogenesis_DsbD"/>
</dbReference>
<evidence type="ECO:0000313" key="10">
    <source>
        <dbReference type="Proteomes" id="UP000231409"/>
    </source>
</evidence>
<evidence type="ECO:0000256" key="3">
    <source>
        <dbReference type="ARBA" id="ARBA00022692"/>
    </source>
</evidence>
<proteinExistence type="inferred from homology"/>
<keyword evidence="5 7" id="KW-1133">Transmembrane helix</keyword>
<accession>A0A2G1UGG8</accession>
<evidence type="ECO:0000256" key="6">
    <source>
        <dbReference type="ARBA" id="ARBA00023136"/>
    </source>
</evidence>
<evidence type="ECO:0000256" key="4">
    <source>
        <dbReference type="ARBA" id="ARBA00022748"/>
    </source>
</evidence>
<evidence type="ECO:0000259" key="8">
    <source>
        <dbReference type="Pfam" id="PF02683"/>
    </source>
</evidence>
<dbReference type="PANTHER" id="PTHR31272:SF4">
    <property type="entry name" value="CYTOCHROME C-TYPE BIOGENESIS PROTEIN HI_1454-RELATED"/>
    <property type="match status" value="1"/>
</dbReference>